<keyword evidence="3" id="KW-1185">Reference proteome</keyword>
<protein>
    <recommendedName>
        <fullName evidence="4">DUF3987 domain-containing protein</fullName>
    </recommendedName>
</protein>
<dbReference type="EMBL" id="JBBKZT010000015">
    <property type="protein sequence ID" value="MEJ8850452.1"/>
    <property type="molecule type" value="Genomic_DNA"/>
</dbReference>
<gene>
    <name evidence="2" type="ORF">WKW82_27700</name>
</gene>
<dbReference type="RefSeq" id="WP_340345798.1">
    <property type="nucleotide sequence ID" value="NZ_JBBKZT010000015.1"/>
</dbReference>
<proteinExistence type="predicted"/>
<feature type="compositionally biased region" description="Polar residues" evidence="1">
    <location>
        <begin position="460"/>
        <end position="469"/>
    </location>
</feature>
<evidence type="ECO:0000256" key="1">
    <source>
        <dbReference type="SAM" id="MobiDB-lite"/>
    </source>
</evidence>
<comment type="caution">
    <text evidence="2">The sequence shown here is derived from an EMBL/GenBank/DDBJ whole genome shotgun (WGS) entry which is preliminary data.</text>
</comment>
<feature type="region of interest" description="Disordered" evidence="1">
    <location>
        <begin position="457"/>
        <end position="476"/>
    </location>
</feature>
<reference evidence="2 3" key="1">
    <citation type="submission" date="2024-03" db="EMBL/GenBank/DDBJ databases">
        <title>Novel species of the genus Variovorax.</title>
        <authorList>
            <person name="Liu Q."/>
            <person name="Xin Y.-H."/>
        </authorList>
    </citation>
    <scope>NUCLEOTIDE SEQUENCE [LARGE SCALE GENOMIC DNA]</scope>
    <source>
        <strain evidence="2 3">KACC 18900</strain>
    </source>
</reference>
<accession>A0ABU8WSC9</accession>
<dbReference type="Proteomes" id="UP001385892">
    <property type="component" value="Unassembled WGS sequence"/>
</dbReference>
<evidence type="ECO:0000313" key="2">
    <source>
        <dbReference type="EMBL" id="MEJ8850452.1"/>
    </source>
</evidence>
<organism evidence="2 3">
    <name type="scientific">Variovorax rhizosphaerae</name>
    <dbReference type="NCBI Taxonomy" id="1836200"/>
    <lineage>
        <taxon>Bacteria</taxon>
        <taxon>Pseudomonadati</taxon>
        <taxon>Pseudomonadota</taxon>
        <taxon>Betaproteobacteria</taxon>
        <taxon>Burkholderiales</taxon>
        <taxon>Comamonadaceae</taxon>
        <taxon>Variovorax</taxon>
    </lineage>
</organism>
<sequence length="905" mass="97506">MTRNPPEPEGDIEAQVLGEQLRAAGIDDAALYRDLELARVTGRVSDELRRRAAEATQGTPPLSECITVFISDDQCGKVYTRDSDGKVKKESIGHITNAVASTVHVPDAKTFAEVLLWVMDTPNAGLILGAVKGTKPRDEFQIRTMKTLHELLRKPDRADIAGIHQIDGSACIARMKENFAPCQWALLDRDVDEHTPGQFDADSLPYDDWLRLVDEKLLPGVASCERVVLPSSSARVRLPDGTPYSSGNGHTFVRTNGGDLERVRSQLSAKAALEGIAWPKPRFSRKTGEKMGESATTILDASVLSPGRLTFDGKPRASNGLSIAPPEVAVFDGPALDLSAFVDLTDEEIAIRNAASPVRLHRDGAGRVSQQDHTTLTLDTVIELEDGETMSVREWHESGRGHTRIQSPFRASDSFAAFIDRDPLRVYDSGTCTTYHCAAPKPDPGKVFDDLLPERGDQTEAASASSTPSRPEPFPGPMSEIVAAMLATAPKPRKGLAVVAALMGMAAACDGRLHLAADGHSRLNLFATVLLETGEGKEHAMKVSEAVARAAGAQVAGKPASGAALEDMLQDHGSMLLTIDEAGHLLAAMNARHAPTYLTDLSSVMMQLHSRGPSTYHTRGRAASGKKESAAGRAVAHPAVSALMFSTPQKFAHVAGVMDIESGALGRHLFYIDTERVEQRRVGGAFNLPASVVEVARQIRAMGAFPATEPSSPFEAPPLAAHREVDIAYGDGTEALLQRVMDRFSSRQRQPAVSSLEGMLTARGYENLLRVAGTLAVWDAPHRPTLRPDQVAWAEAFVLRSIHDAVLFADEHMHEAGVLADAAHVLRVCRRVLAGELKCDRLNEFACVRRGVVPRRIALKHSRLAKEPFAKALEHLDAVGDAHAFDAPLLQDGGTVPAIKVLRAG</sequence>
<evidence type="ECO:0000313" key="3">
    <source>
        <dbReference type="Proteomes" id="UP001385892"/>
    </source>
</evidence>
<name>A0ABU8WSC9_9BURK</name>
<evidence type="ECO:0008006" key="4">
    <source>
        <dbReference type="Google" id="ProtNLM"/>
    </source>
</evidence>